<feature type="domain" description="EcpB C-terminal" evidence="3">
    <location>
        <begin position="23"/>
        <end position="96"/>
    </location>
</feature>
<evidence type="ECO:0000256" key="2">
    <source>
        <dbReference type="ARBA" id="ARBA00023186"/>
    </source>
</evidence>
<keyword evidence="1" id="KW-0732">Signal</keyword>
<sequence>MAVATASAEIGTILVVAPRKERFEYSRNGDVITNTGNVSFRVIAYGACKDKARDQGRGCRERYYIMPGTKIKLQFTDISNSRSRIGIWHGKQFITVK</sequence>
<dbReference type="EMBL" id="VSSQ01072371">
    <property type="protein sequence ID" value="MPN23774.1"/>
    <property type="molecule type" value="Genomic_DNA"/>
</dbReference>
<accession>A0A645GIQ8</accession>
<reference evidence="4" key="1">
    <citation type="submission" date="2019-08" db="EMBL/GenBank/DDBJ databases">
        <authorList>
            <person name="Kucharzyk K."/>
            <person name="Murdoch R.W."/>
            <person name="Higgins S."/>
            <person name="Loffler F."/>
        </authorList>
    </citation>
    <scope>NUCLEOTIDE SEQUENCE</scope>
</reference>
<evidence type="ECO:0000256" key="1">
    <source>
        <dbReference type="ARBA" id="ARBA00022729"/>
    </source>
</evidence>
<dbReference type="Pfam" id="PF18649">
    <property type="entry name" value="EcpB_C"/>
    <property type="match status" value="1"/>
</dbReference>
<comment type="caution">
    <text evidence="4">The sequence shown here is derived from an EMBL/GenBank/DDBJ whole genome shotgun (WGS) entry which is preliminary data.</text>
</comment>
<name>A0A645GIQ8_9ZZZZ</name>
<keyword evidence="2" id="KW-0143">Chaperone</keyword>
<dbReference type="AlphaFoldDB" id="A0A645GIQ8"/>
<evidence type="ECO:0000313" key="4">
    <source>
        <dbReference type="EMBL" id="MPN23774.1"/>
    </source>
</evidence>
<protein>
    <submittedName>
        <fullName evidence="4">Putative fimbrial chaperone EcpB</fullName>
    </submittedName>
</protein>
<dbReference type="InterPro" id="IPR040695">
    <property type="entry name" value="EcpB_C"/>
</dbReference>
<organism evidence="4">
    <name type="scientific">bioreactor metagenome</name>
    <dbReference type="NCBI Taxonomy" id="1076179"/>
    <lineage>
        <taxon>unclassified sequences</taxon>
        <taxon>metagenomes</taxon>
        <taxon>ecological metagenomes</taxon>
    </lineage>
</organism>
<evidence type="ECO:0000259" key="3">
    <source>
        <dbReference type="Pfam" id="PF18649"/>
    </source>
</evidence>
<proteinExistence type="predicted"/>
<gene>
    <name evidence="4" type="primary">ecpB</name>
    <name evidence="4" type="ORF">SDC9_171167</name>
</gene>